<organism evidence="1 2">
    <name type="scientific">Mycobacterium phage Fowlmouth</name>
    <dbReference type="NCBI Taxonomy" id="2419978"/>
    <lineage>
        <taxon>Viruses</taxon>
        <taxon>Duplodnaviria</taxon>
        <taxon>Heunggongvirae</taxon>
        <taxon>Uroviricota</taxon>
        <taxon>Caudoviricetes</taxon>
        <taxon>Fowlmouthvirus</taxon>
        <taxon>Fowlmouthvirus fowlmouth</taxon>
    </lineage>
</organism>
<protein>
    <submittedName>
        <fullName evidence="1">Uncharacterized protein</fullName>
    </submittedName>
</protein>
<dbReference type="KEGG" id="vg:55611902"/>
<accession>A0A3G2KG78</accession>
<dbReference type="GeneID" id="55611902"/>
<name>A0A3G2KG78_9CAUD</name>
<dbReference type="Proteomes" id="UP000278789">
    <property type="component" value="Segment"/>
</dbReference>
<dbReference type="RefSeq" id="YP_009841710.1">
    <property type="nucleotide sequence ID" value="NC_048734.1"/>
</dbReference>
<sequence>MQITGITVKDFHLAIAKANIKYDNNLTAFIGTEYSNTRFIGRVVLRETGFQKFGKGTDLASGQRRSSQGRRINAVCWHAYRDVLVEVFNINPDAKVRTREAKYLGKESFYANFPNTAHSNLGSLFQPLCYADACDCDGDH</sequence>
<dbReference type="EMBL" id="MH834613">
    <property type="protein sequence ID" value="AYN57992.1"/>
    <property type="molecule type" value="Genomic_DNA"/>
</dbReference>
<keyword evidence="2" id="KW-1185">Reference proteome</keyword>
<evidence type="ECO:0000313" key="2">
    <source>
        <dbReference type="Proteomes" id="UP000278789"/>
    </source>
</evidence>
<evidence type="ECO:0000313" key="1">
    <source>
        <dbReference type="EMBL" id="AYN57992.1"/>
    </source>
</evidence>
<gene>
    <name evidence="1" type="primary">42</name>
    <name evidence="1" type="ORF">SEA_FOWLMOUTH_42</name>
</gene>
<reference evidence="1" key="1">
    <citation type="submission" date="2018-09" db="EMBL/GenBank/DDBJ databases">
        <authorList>
            <person name="Bryant B."/>
            <person name="Burch A."/>
            <person name="Dorissaint R."/>
            <person name="Douthitt C."/>
            <person name="Garofalo J."/>
            <person name="Kuiack J."/>
            <person name="Marcillon S."/>
            <person name="Moreno J."/>
            <person name="Norus J."/>
            <person name="Parks M."/>
            <person name="Peroza J."/>
            <person name="Wilse K."/>
            <person name="Wiersma-Koch H."/>
            <person name="D'Elia T."/>
            <person name="Garlena R.A."/>
            <person name="Russell D.A."/>
            <person name="Pope W.H."/>
            <person name="Jacobs-Sera D."/>
            <person name="Hatfull G.F."/>
        </authorList>
    </citation>
    <scope>NUCLEOTIDE SEQUENCE [LARGE SCALE GENOMIC DNA]</scope>
</reference>
<proteinExistence type="predicted"/>